<organism evidence="6 7">
    <name type="scientific">Buchananella hordeovulneris</name>
    <dbReference type="NCBI Taxonomy" id="52770"/>
    <lineage>
        <taxon>Bacteria</taxon>
        <taxon>Bacillati</taxon>
        <taxon>Actinomycetota</taxon>
        <taxon>Actinomycetes</taxon>
        <taxon>Actinomycetales</taxon>
        <taxon>Actinomycetaceae</taxon>
        <taxon>Buchananella</taxon>
    </lineage>
</organism>
<dbReference type="SUPFAM" id="SSF50993">
    <property type="entry name" value="Peptidase/esterase 'gauge' domain"/>
    <property type="match status" value="1"/>
</dbReference>
<keyword evidence="3" id="KW-0720">Serine protease</keyword>
<dbReference type="EMBL" id="MQVS01000007">
    <property type="protein sequence ID" value="OKL51387.1"/>
    <property type="molecule type" value="Genomic_DNA"/>
</dbReference>
<gene>
    <name evidence="6" type="ORF">BSZ40_07415</name>
</gene>
<dbReference type="Proteomes" id="UP000185612">
    <property type="component" value="Unassembled WGS sequence"/>
</dbReference>
<dbReference type="SUPFAM" id="SSF53474">
    <property type="entry name" value="alpha/beta-Hydrolases"/>
    <property type="match status" value="1"/>
</dbReference>
<dbReference type="RefSeq" id="WP_073824762.1">
    <property type="nucleotide sequence ID" value="NZ_MQVS01000007.1"/>
</dbReference>
<protein>
    <recommendedName>
        <fullName evidence="8">S9 family peptidase</fullName>
    </recommendedName>
</protein>
<evidence type="ECO:0000259" key="4">
    <source>
        <dbReference type="Pfam" id="PF00326"/>
    </source>
</evidence>
<dbReference type="InterPro" id="IPR023302">
    <property type="entry name" value="Pept_S9A_N"/>
</dbReference>
<dbReference type="PANTHER" id="PTHR42881">
    <property type="entry name" value="PROLYL ENDOPEPTIDASE"/>
    <property type="match status" value="1"/>
</dbReference>
<keyword evidence="2" id="KW-0378">Hydrolase</keyword>
<sequence length="692" mass="76724">MTEHPPFTDHWLDEVEGAQALAWVEEQNATARQRLVHGDFAEIEGTIREILDDDRKIPLVTERGGLLYNFWRDAEHERGLWRRTTWESYRSGEPQWEVLLDLDALAAAEETQWVWHGAQVLLPECRRALVALSPGGSDADVTREFDLESRQFVADGFTRPLAKGSLQWADDTGETVLVTTDRGEGTLTDSGYPRTVAVWRRGQELPQAVEVAAVDATDMLIEVWHSRRPGYVRDVVTQMRDFYTMRTGFVPEGFAAYADPTQAPITWLEVPTEHEAVPVWDQLLVRTRAEWEVDGQTYPAGTLLAFELSEFLAGRGQATVLFAPTETAALEDWHATANLLLLTVLEDVVPRVEAHYRQEGQWLRRPVEIPGAGADQLSVSLAPVDADAKDEVWVTATGFLTPTTLALLQLSADGRVENWEVLRQAPTHFAADGMAARQLFATSLDGTRVPYFVITPPDFVADGSAPAVLYGYGGFEVSLTPSYLAATAATWVARGGVYAIANIRGGGEYGPTWHAAALKENRHRAYEDFAAVARDLVARGFTTHARLGAQGGSNGGLLMGNMLTQYPELFGAIVCQVPLLDMRRFNRLLAGASWMAEYGDPDDPAQWEFIAKFSPYHLFDPERTYPPILFTTSTKDDRVHPAHARTMAHQMLAADKDVTYYENIEGGHGGASTNAQAAFMGALEKQFFLTRL</sequence>
<dbReference type="STRING" id="52770.BSZ40_07415"/>
<evidence type="ECO:0000313" key="6">
    <source>
        <dbReference type="EMBL" id="OKL51387.1"/>
    </source>
</evidence>
<dbReference type="InterPro" id="IPR001375">
    <property type="entry name" value="Peptidase_S9_cat"/>
</dbReference>
<evidence type="ECO:0000259" key="5">
    <source>
        <dbReference type="Pfam" id="PF02897"/>
    </source>
</evidence>
<dbReference type="GO" id="GO:0004252">
    <property type="term" value="F:serine-type endopeptidase activity"/>
    <property type="evidence" value="ECO:0007669"/>
    <property type="project" value="InterPro"/>
</dbReference>
<evidence type="ECO:0000256" key="3">
    <source>
        <dbReference type="ARBA" id="ARBA00022825"/>
    </source>
</evidence>
<keyword evidence="7" id="KW-1185">Reference proteome</keyword>
<evidence type="ECO:0008006" key="8">
    <source>
        <dbReference type="Google" id="ProtNLM"/>
    </source>
</evidence>
<dbReference type="PANTHER" id="PTHR42881:SF13">
    <property type="entry name" value="PROLYL ENDOPEPTIDASE"/>
    <property type="match status" value="1"/>
</dbReference>
<dbReference type="InterPro" id="IPR002470">
    <property type="entry name" value="Peptidase_S9A"/>
</dbReference>
<dbReference type="GO" id="GO:0005829">
    <property type="term" value="C:cytosol"/>
    <property type="evidence" value="ECO:0007669"/>
    <property type="project" value="TreeGrafter"/>
</dbReference>
<name>A0A1Q5PUZ4_9ACTO</name>
<evidence type="ECO:0000256" key="2">
    <source>
        <dbReference type="ARBA" id="ARBA00022801"/>
    </source>
</evidence>
<evidence type="ECO:0000256" key="1">
    <source>
        <dbReference type="ARBA" id="ARBA00022670"/>
    </source>
</evidence>
<reference evidence="7" key="1">
    <citation type="submission" date="2016-12" db="EMBL/GenBank/DDBJ databases">
        <authorList>
            <person name="Meng X."/>
        </authorList>
    </citation>
    <scope>NUCLEOTIDE SEQUENCE [LARGE SCALE GENOMIC DNA]</scope>
    <source>
        <strain evidence="7">DSM 20732</strain>
    </source>
</reference>
<dbReference type="GO" id="GO:0070012">
    <property type="term" value="F:oligopeptidase activity"/>
    <property type="evidence" value="ECO:0007669"/>
    <property type="project" value="TreeGrafter"/>
</dbReference>
<accession>A0A1Q5PUZ4</accession>
<feature type="domain" description="Peptidase S9A N-terminal" evidence="5">
    <location>
        <begin position="11"/>
        <end position="405"/>
    </location>
</feature>
<dbReference type="InParanoid" id="A0A1Q5PUZ4"/>
<dbReference type="Gene3D" id="3.40.50.1820">
    <property type="entry name" value="alpha/beta hydrolase"/>
    <property type="match status" value="1"/>
</dbReference>
<dbReference type="GO" id="GO:0006508">
    <property type="term" value="P:proteolysis"/>
    <property type="evidence" value="ECO:0007669"/>
    <property type="project" value="UniProtKB-KW"/>
</dbReference>
<dbReference type="OrthoDB" id="9801421at2"/>
<dbReference type="InterPro" id="IPR051167">
    <property type="entry name" value="Prolyl_oligopep/macrocyclase"/>
</dbReference>
<dbReference type="PRINTS" id="PR00862">
    <property type="entry name" value="PROLIGOPTASE"/>
</dbReference>
<feature type="domain" description="Peptidase S9 prolyl oligopeptidase catalytic" evidence="4">
    <location>
        <begin position="487"/>
        <end position="678"/>
    </location>
</feature>
<dbReference type="Pfam" id="PF00326">
    <property type="entry name" value="Peptidase_S9"/>
    <property type="match status" value="1"/>
</dbReference>
<dbReference type="Gene3D" id="2.130.10.120">
    <property type="entry name" value="Prolyl oligopeptidase, N-terminal domain"/>
    <property type="match status" value="1"/>
</dbReference>
<dbReference type="Pfam" id="PF02897">
    <property type="entry name" value="Peptidase_S9_N"/>
    <property type="match status" value="1"/>
</dbReference>
<proteinExistence type="predicted"/>
<dbReference type="AlphaFoldDB" id="A0A1Q5PUZ4"/>
<dbReference type="InterPro" id="IPR029058">
    <property type="entry name" value="AB_hydrolase_fold"/>
</dbReference>
<evidence type="ECO:0000313" key="7">
    <source>
        <dbReference type="Proteomes" id="UP000185612"/>
    </source>
</evidence>
<keyword evidence="1" id="KW-0645">Protease</keyword>
<comment type="caution">
    <text evidence="6">The sequence shown here is derived from an EMBL/GenBank/DDBJ whole genome shotgun (WGS) entry which is preliminary data.</text>
</comment>